<proteinExistence type="predicted"/>
<dbReference type="SUPFAM" id="SSF51269">
    <property type="entry name" value="AFP III-like domain"/>
    <property type="match status" value="1"/>
</dbReference>
<dbReference type="SUPFAM" id="SSF51569">
    <property type="entry name" value="Aldolase"/>
    <property type="match status" value="1"/>
</dbReference>
<dbReference type="eggNOG" id="COG2089">
    <property type="taxonomic scope" value="Bacteria"/>
</dbReference>
<protein>
    <submittedName>
        <fullName evidence="2">Sialic acid synthase</fullName>
    </submittedName>
</protein>
<dbReference type="Pfam" id="PF03102">
    <property type="entry name" value="NeuB"/>
    <property type="match status" value="1"/>
</dbReference>
<reference evidence="2 3" key="1">
    <citation type="journal article" date="2005" name="Proc. Natl. Acad. Sci. U.S.A.">
        <title>The genome of Salinibacter ruber: convergence and gene exchange among hyperhalophilic bacteria and archaea.</title>
        <authorList>
            <person name="Mongodin E.F."/>
            <person name="Nelson K.E."/>
            <person name="Daugherty S."/>
            <person name="Deboy R.T."/>
            <person name="Wister J."/>
            <person name="Khouri H."/>
            <person name="Weidman J."/>
            <person name="Walsh D.A."/>
            <person name="Papke R.T."/>
            <person name="Sanchez Perez G."/>
            <person name="Sharma A.K."/>
            <person name="Nesbo C.L."/>
            <person name="MacLeod D."/>
            <person name="Bapteste E."/>
            <person name="Doolittle W.F."/>
            <person name="Charlebois R.L."/>
            <person name="Legault B."/>
            <person name="Rodriguez-Valera F."/>
        </authorList>
    </citation>
    <scope>NUCLEOTIDE SEQUENCE [LARGE SCALE GENOMIC DNA]</scope>
    <source>
        <strain evidence="3">DSM 13855 / CECT 5946 / M31</strain>
    </source>
</reference>
<evidence type="ECO:0000313" key="2">
    <source>
        <dbReference type="EMBL" id="ABC46235.1"/>
    </source>
</evidence>
<accession>Q2S4Y3</accession>
<dbReference type="GO" id="GO:0016051">
    <property type="term" value="P:carbohydrate biosynthetic process"/>
    <property type="evidence" value="ECO:0007669"/>
    <property type="project" value="InterPro"/>
</dbReference>
<dbReference type="InterPro" id="IPR013132">
    <property type="entry name" value="PseI/NeuA/B-like_N"/>
</dbReference>
<dbReference type="InterPro" id="IPR006190">
    <property type="entry name" value="SAF_AFP_Neu5Ac"/>
</dbReference>
<dbReference type="PROSITE" id="PS50844">
    <property type="entry name" value="AFP_LIKE"/>
    <property type="match status" value="1"/>
</dbReference>
<dbReference type="CDD" id="cd11615">
    <property type="entry name" value="SAF_NeuB_like"/>
    <property type="match status" value="1"/>
</dbReference>
<keyword evidence="3" id="KW-1185">Reference proteome</keyword>
<dbReference type="InterPro" id="IPR057736">
    <property type="entry name" value="SAF_PseI/NeuA/NeuB"/>
</dbReference>
<dbReference type="Gene3D" id="3.20.20.70">
    <property type="entry name" value="Aldolase class I"/>
    <property type="match status" value="1"/>
</dbReference>
<dbReference type="NCBIfam" id="TIGR03569">
    <property type="entry name" value="NeuB_NnaB"/>
    <property type="match status" value="1"/>
</dbReference>
<dbReference type="PANTHER" id="PTHR42966">
    <property type="entry name" value="N-ACETYLNEURAMINATE SYNTHASE"/>
    <property type="match status" value="1"/>
</dbReference>
<dbReference type="Proteomes" id="UP000008674">
    <property type="component" value="Chromosome"/>
</dbReference>
<dbReference type="KEGG" id="sru:SRU_0605"/>
<dbReference type="PANTHER" id="PTHR42966:SF1">
    <property type="entry name" value="SIALIC ACID SYNTHASE"/>
    <property type="match status" value="1"/>
</dbReference>
<dbReference type="STRING" id="309807.SRU_0605"/>
<dbReference type="AlphaFoldDB" id="Q2S4Y3"/>
<evidence type="ECO:0000313" key="3">
    <source>
        <dbReference type="Proteomes" id="UP000008674"/>
    </source>
</evidence>
<dbReference type="InterPro" id="IPR036732">
    <property type="entry name" value="AFP_Neu5c_C_sf"/>
</dbReference>
<organism evidence="2 3">
    <name type="scientific">Salinibacter ruber (strain DSM 13855 / M31)</name>
    <dbReference type="NCBI Taxonomy" id="309807"/>
    <lineage>
        <taxon>Bacteria</taxon>
        <taxon>Pseudomonadati</taxon>
        <taxon>Rhodothermota</taxon>
        <taxon>Rhodothermia</taxon>
        <taxon>Rhodothermales</taxon>
        <taxon>Salinibacteraceae</taxon>
        <taxon>Salinibacter</taxon>
    </lineage>
</organism>
<dbReference type="EnsemblBacteria" id="ABC46235">
    <property type="protein sequence ID" value="ABC46235"/>
    <property type="gene ID" value="SRU_0605"/>
</dbReference>
<feature type="domain" description="AFP-like" evidence="1">
    <location>
        <begin position="305"/>
        <end position="356"/>
    </location>
</feature>
<dbReference type="InterPro" id="IPR051690">
    <property type="entry name" value="PseI-like"/>
</dbReference>
<evidence type="ECO:0000259" key="1">
    <source>
        <dbReference type="PROSITE" id="PS50844"/>
    </source>
</evidence>
<dbReference type="InterPro" id="IPR013785">
    <property type="entry name" value="Aldolase_TIM"/>
</dbReference>
<sequence length="356" mass="38867">MSTYIIAEAGVNHNGSMDLARDLVEVAAEAGVDAIKFQTFRSEELVAEDAPKADYQTETTDAEESQAEMLRKLELSPEQHHTIVQHCTVHDLQFLSTPFDAQSARFLVDEFDMPRVKIGSGELTNGPLLLNIARLGRPVILSTGMGTLGEVEQALSVLGYGYITDGDRPSVEELERAFASTEGQNALAQNVTVLHCVTEYPAPVEAANLRAMDTLHEAFDLPVGLSDHTEGIAVPIAAVARGATLIEKHFTLDRSLPGPDHEASLEPEELRDMVQGIRDTEAALGTARKAPTEPEWKNRPAVRKSLVATQPIDEGEDFTTDSLGVKRPGDGISPMRYWEYLGTASSRRYSEGEQIQ</sequence>
<dbReference type="HOGENOM" id="CLU_040465_0_0_10"/>
<dbReference type="OrthoDB" id="9814210at2"/>
<name>Q2S4Y3_SALRD</name>
<dbReference type="InterPro" id="IPR020007">
    <property type="entry name" value="NeuB/NeuA"/>
</dbReference>
<dbReference type="Gene3D" id="3.90.1210.10">
    <property type="entry name" value="Antifreeze-like/N-acetylneuraminic acid synthase C-terminal domain"/>
    <property type="match status" value="1"/>
</dbReference>
<dbReference type="RefSeq" id="WP_011403381.1">
    <property type="nucleotide sequence ID" value="NC_007677.1"/>
</dbReference>
<dbReference type="EMBL" id="CP000159">
    <property type="protein sequence ID" value="ABC46235.1"/>
    <property type="molecule type" value="Genomic_DNA"/>
</dbReference>
<gene>
    <name evidence="2" type="primary">spsE</name>
    <name evidence="2" type="ordered locus">SRU_0605</name>
</gene>
<dbReference type="GO" id="GO:0047444">
    <property type="term" value="F:N-acylneuraminate-9-phosphate synthase activity"/>
    <property type="evidence" value="ECO:0007669"/>
    <property type="project" value="TreeGrafter"/>
</dbReference>